<keyword evidence="1 3" id="KW-0145">Chemotaxis</keyword>
<reference evidence="5" key="1">
    <citation type="submission" date="2017-02" db="EMBL/GenBank/DDBJ databases">
        <authorList>
            <person name="Varghese N."/>
            <person name="Submissions S."/>
        </authorList>
    </citation>
    <scope>NUCLEOTIDE SEQUENCE [LARGE SCALE GENOMIC DNA]</scope>
    <source>
        <strain evidence="5">DSM 16521</strain>
    </source>
</reference>
<evidence type="ECO:0000313" key="5">
    <source>
        <dbReference type="Proteomes" id="UP000189933"/>
    </source>
</evidence>
<dbReference type="HAMAP" id="MF_01440">
    <property type="entry name" value="CheD"/>
    <property type="match status" value="1"/>
</dbReference>
<dbReference type="InterPro" id="IPR005659">
    <property type="entry name" value="Chemorcpt_Glu_NH3ase_CheD"/>
</dbReference>
<gene>
    <name evidence="3" type="primary">cheD</name>
    <name evidence="4" type="ORF">SAMN02745885_01691</name>
</gene>
<dbReference type="GO" id="GO:0006935">
    <property type="term" value="P:chemotaxis"/>
    <property type="evidence" value="ECO:0007669"/>
    <property type="project" value="UniProtKB-UniRule"/>
</dbReference>
<dbReference type="PANTHER" id="PTHR35147:SF1">
    <property type="entry name" value="CHEMORECEPTOR GLUTAMINE DEAMIDASE CHED-RELATED"/>
    <property type="match status" value="1"/>
</dbReference>
<dbReference type="CDD" id="cd16352">
    <property type="entry name" value="CheD"/>
    <property type="match status" value="1"/>
</dbReference>
<evidence type="ECO:0000256" key="1">
    <source>
        <dbReference type="ARBA" id="ARBA00022500"/>
    </source>
</evidence>
<evidence type="ECO:0000256" key="3">
    <source>
        <dbReference type="HAMAP-Rule" id="MF_01440"/>
    </source>
</evidence>
<evidence type="ECO:0000313" key="4">
    <source>
        <dbReference type="EMBL" id="SKA03885.1"/>
    </source>
</evidence>
<comment type="similarity">
    <text evidence="3">Belongs to the CheD family.</text>
</comment>
<sequence>MNETKIGVGLGEMHWSRTPNTALVCYGLGSCVGIAAYDPVKKLGAMAHVVLPDSSIMRPGDSVYKYADTCVPALLAELERLGAERQRLQIKIAGGAQVLAVAGAARMDIGNKNVQAVKEAVRKSGLRISAEDTGGNHGRTLSLFIDSGKVTVKVVGKPEVEI</sequence>
<dbReference type="RefSeq" id="WP_078665734.1">
    <property type="nucleotide sequence ID" value="NZ_FUXM01000019.1"/>
</dbReference>
<dbReference type="EC" id="3.5.1.44" evidence="3"/>
<comment type="function">
    <text evidence="3">Probably deamidates glutamine residues to glutamate on methyl-accepting chemotaxis receptors (MCPs), playing an important role in chemotaxis.</text>
</comment>
<accession>A0A1T4QJJ1</accession>
<dbReference type="GO" id="GO:0050568">
    <property type="term" value="F:protein-glutamine glutaminase activity"/>
    <property type="evidence" value="ECO:0007669"/>
    <property type="project" value="UniProtKB-UniRule"/>
</dbReference>
<proteinExistence type="inferred from homology"/>
<dbReference type="InterPro" id="IPR038592">
    <property type="entry name" value="CheD-like_sf"/>
</dbReference>
<keyword evidence="5" id="KW-1185">Reference proteome</keyword>
<dbReference type="AlphaFoldDB" id="A0A1T4QJJ1"/>
<dbReference type="PANTHER" id="PTHR35147">
    <property type="entry name" value="CHEMORECEPTOR GLUTAMINE DEAMIDASE CHED-RELATED"/>
    <property type="match status" value="1"/>
</dbReference>
<name>A0A1T4QJJ1_9FIRM</name>
<dbReference type="Pfam" id="PF03975">
    <property type="entry name" value="CheD"/>
    <property type="match status" value="1"/>
</dbReference>
<dbReference type="SUPFAM" id="SSF64438">
    <property type="entry name" value="CNF1/YfiH-like putative cysteine hydrolases"/>
    <property type="match status" value="1"/>
</dbReference>
<evidence type="ECO:0000256" key="2">
    <source>
        <dbReference type="ARBA" id="ARBA00022801"/>
    </source>
</evidence>
<organism evidence="4 5">
    <name type="scientific">Carboxydocella sporoproducens DSM 16521</name>
    <dbReference type="NCBI Taxonomy" id="1121270"/>
    <lineage>
        <taxon>Bacteria</taxon>
        <taxon>Bacillati</taxon>
        <taxon>Bacillota</taxon>
        <taxon>Clostridia</taxon>
        <taxon>Eubacteriales</taxon>
        <taxon>Clostridiales Family XVI. Incertae Sedis</taxon>
        <taxon>Carboxydocella</taxon>
    </lineage>
</organism>
<dbReference type="OrthoDB" id="9807202at2"/>
<protein>
    <recommendedName>
        <fullName evidence="3">Probable chemoreceptor glutamine deamidase CheD</fullName>
        <ecNumber evidence="3">3.5.1.44</ecNumber>
    </recommendedName>
</protein>
<dbReference type="EMBL" id="FUXM01000019">
    <property type="protein sequence ID" value="SKA03885.1"/>
    <property type="molecule type" value="Genomic_DNA"/>
</dbReference>
<dbReference type="Gene3D" id="3.30.1330.200">
    <property type="match status" value="1"/>
</dbReference>
<keyword evidence="2 3" id="KW-0378">Hydrolase</keyword>
<dbReference type="PROSITE" id="PS51257">
    <property type="entry name" value="PROKAR_LIPOPROTEIN"/>
    <property type="match status" value="1"/>
</dbReference>
<dbReference type="InterPro" id="IPR011324">
    <property type="entry name" value="Cytotoxic_necrot_fac-like_cat"/>
</dbReference>
<comment type="catalytic activity">
    <reaction evidence="3">
        <text>L-glutaminyl-[protein] + H2O = L-glutamyl-[protein] + NH4(+)</text>
        <dbReference type="Rhea" id="RHEA:16441"/>
        <dbReference type="Rhea" id="RHEA-COMP:10207"/>
        <dbReference type="Rhea" id="RHEA-COMP:10208"/>
        <dbReference type="ChEBI" id="CHEBI:15377"/>
        <dbReference type="ChEBI" id="CHEBI:28938"/>
        <dbReference type="ChEBI" id="CHEBI:29973"/>
        <dbReference type="ChEBI" id="CHEBI:30011"/>
        <dbReference type="EC" id="3.5.1.44"/>
    </reaction>
</comment>
<dbReference type="Proteomes" id="UP000189933">
    <property type="component" value="Unassembled WGS sequence"/>
</dbReference>